<proteinExistence type="predicted"/>
<dbReference type="SUPFAM" id="SSF49417">
    <property type="entry name" value="p53-like transcription factors"/>
    <property type="match status" value="1"/>
</dbReference>
<dbReference type="InterPro" id="IPR037059">
    <property type="entry name" value="RHD_DNA_bind_dom_sf"/>
</dbReference>
<evidence type="ECO:0000313" key="2">
    <source>
        <dbReference type="Proteomes" id="UP000694866"/>
    </source>
</evidence>
<dbReference type="Gene3D" id="2.60.40.340">
    <property type="entry name" value="Rel homology domain (RHD), DNA-binding domain"/>
    <property type="match status" value="1"/>
</dbReference>
<dbReference type="GO" id="GO:0038061">
    <property type="term" value="P:non-canonical NF-kappaB signal transduction"/>
    <property type="evidence" value="ECO:0007669"/>
    <property type="project" value="TreeGrafter"/>
</dbReference>
<sequence>MRAEAYVEIVEQPASKAFRFRYESERRPHGSIPGINSTPTHKTYPTIRIVGPWLNGRVIVSCVTKDEYRAHPNRVVSKEAGSYHGIFTTALDPNCNEIAFKHLGIQCVKRKDIRKSLEERKQTGVDPFGKGYDDTRITADDLNTVRLCFQVYLRPPGANSRQGEIKLKPVVSDPIHAKQSTLDLGICQLSSAVASVAGGTPLMIFCQKIMKDDIKVRFFEERKGRVVWETFGNFHPSRDVFEQSAIILQTPPYYTQNVDNPVNIFVQLVKPTTNDAGKPVSLQLLPSSSMRNTPTDADIEVSLKRKRKNFKSIDLLEHPNRAPCGCILAPIINPECPIHNPQGKSFNQEVNPIHHKSGFEGTWNVPQMRQKLFYYNESISIDGAVLKKPKYSTDARSPPVFNAGQNANSNILEMPLREFNNPTPCEYRNRPTVGPSYQPLPSPHPSQCMYQSPFPRNTTPIAPDVPAVPFNNQRDWQVQPEPILQPIIVKLSDQQTQPFNYDYNSRAQTDMNQNLLDFDIGDRLNQLSDSLTSALKLSEEIDFEELSRYERNDNNGIGLIGHETYEENDYAVQGILKASQSQKPPDEWIWDSRIN</sequence>
<dbReference type="RefSeq" id="XP_011307741.1">
    <property type="nucleotide sequence ID" value="XM_011309439.1"/>
</dbReference>
<dbReference type="GO" id="GO:0007249">
    <property type="term" value="P:canonical NF-kappaB signal transduction"/>
    <property type="evidence" value="ECO:0007669"/>
    <property type="project" value="TreeGrafter"/>
</dbReference>
<name>A0A9R1U5F2_9HYME</name>
<dbReference type="PANTHER" id="PTHR24169">
    <property type="entry name" value="NUCLEAR FACTOR NF-KAPPA-B PROTEIN"/>
    <property type="match status" value="1"/>
</dbReference>
<dbReference type="InterPro" id="IPR013783">
    <property type="entry name" value="Ig-like_fold"/>
</dbReference>
<evidence type="ECO:0000259" key="1">
    <source>
        <dbReference type="PROSITE" id="PS50254"/>
    </source>
</evidence>
<dbReference type="GO" id="GO:0034097">
    <property type="term" value="P:response to cytokine"/>
    <property type="evidence" value="ECO:0007669"/>
    <property type="project" value="TreeGrafter"/>
</dbReference>
<dbReference type="GeneID" id="105269304"/>
<reference evidence="3" key="1">
    <citation type="submission" date="2025-08" db="UniProtKB">
        <authorList>
            <consortium name="RefSeq"/>
        </authorList>
    </citation>
    <scope>IDENTIFICATION</scope>
    <source>
        <strain evidence="3">USDA-PBARC FA_bdor</strain>
        <tissue evidence="3">Whole organism</tissue>
    </source>
</reference>
<dbReference type="GO" id="GO:0033554">
    <property type="term" value="P:cellular response to stress"/>
    <property type="evidence" value="ECO:0007669"/>
    <property type="project" value="TreeGrafter"/>
</dbReference>
<dbReference type="Pfam" id="PF00554">
    <property type="entry name" value="RHD_DNA_bind"/>
    <property type="match status" value="1"/>
</dbReference>
<dbReference type="GO" id="GO:0045944">
    <property type="term" value="P:positive regulation of transcription by RNA polymerase II"/>
    <property type="evidence" value="ECO:0007669"/>
    <property type="project" value="TreeGrafter"/>
</dbReference>
<protein>
    <submittedName>
        <fullName evidence="3">Proto-oncogene c-Rel</fullName>
    </submittedName>
</protein>
<dbReference type="GO" id="GO:0000978">
    <property type="term" value="F:RNA polymerase II cis-regulatory region sequence-specific DNA binding"/>
    <property type="evidence" value="ECO:0007669"/>
    <property type="project" value="TreeGrafter"/>
</dbReference>
<feature type="domain" description="RHD" evidence="1">
    <location>
        <begin position="2"/>
        <end position="182"/>
    </location>
</feature>
<dbReference type="PANTHER" id="PTHR24169:SF25">
    <property type="entry name" value="DORSAL-RELATED IMMUNITY FACTOR DIF-RELATED"/>
    <property type="match status" value="1"/>
</dbReference>
<dbReference type="SUPFAM" id="SSF81296">
    <property type="entry name" value="E set domains"/>
    <property type="match status" value="1"/>
</dbReference>
<gene>
    <name evidence="3" type="primary">LOC105269304</name>
</gene>
<dbReference type="Proteomes" id="UP000694866">
    <property type="component" value="Unplaced"/>
</dbReference>
<evidence type="ECO:0000313" key="3">
    <source>
        <dbReference type="RefSeq" id="XP_011307741.1"/>
    </source>
</evidence>
<dbReference type="OrthoDB" id="7881762at2759"/>
<dbReference type="InterPro" id="IPR008967">
    <property type="entry name" value="p53-like_TF_DNA-bd_sf"/>
</dbReference>
<dbReference type="PRINTS" id="PR00057">
    <property type="entry name" value="NFKBTNSCPFCT"/>
</dbReference>
<dbReference type="GO" id="GO:0000981">
    <property type="term" value="F:DNA-binding transcription factor activity, RNA polymerase II-specific"/>
    <property type="evidence" value="ECO:0007669"/>
    <property type="project" value="TreeGrafter"/>
</dbReference>
<dbReference type="InterPro" id="IPR014756">
    <property type="entry name" value="Ig_E-set"/>
</dbReference>
<dbReference type="PROSITE" id="PS50254">
    <property type="entry name" value="REL_2"/>
    <property type="match status" value="1"/>
</dbReference>
<dbReference type="GO" id="GO:0045087">
    <property type="term" value="P:innate immune response"/>
    <property type="evidence" value="ECO:0007669"/>
    <property type="project" value="TreeGrafter"/>
</dbReference>
<dbReference type="InterPro" id="IPR011539">
    <property type="entry name" value="RHD_DNA_bind_dom"/>
</dbReference>
<keyword evidence="2" id="KW-1185">Reference proteome</keyword>
<accession>A0A9R1U5F2</accession>
<dbReference type="GO" id="GO:0005634">
    <property type="term" value="C:nucleus"/>
    <property type="evidence" value="ECO:0007669"/>
    <property type="project" value="TreeGrafter"/>
</dbReference>
<dbReference type="AlphaFoldDB" id="A0A9R1U5F2"/>
<dbReference type="Gene3D" id="2.60.40.10">
    <property type="entry name" value="Immunoglobulins"/>
    <property type="match status" value="1"/>
</dbReference>
<dbReference type="Pfam" id="PF16179">
    <property type="entry name" value="RHD_dimer"/>
    <property type="match status" value="1"/>
</dbReference>
<dbReference type="KEGG" id="fas:105269304"/>
<dbReference type="GO" id="GO:0005737">
    <property type="term" value="C:cytoplasm"/>
    <property type="evidence" value="ECO:0007669"/>
    <property type="project" value="InterPro"/>
</dbReference>
<dbReference type="InterPro" id="IPR000451">
    <property type="entry name" value="NFkB/Dor"/>
</dbReference>
<dbReference type="InterPro" id="IPR032397">
    <property type="entry name" value="RHD_dimer"/>
</dbReference>
<organism evidence="2 3">
    <name type="scientific">Fopius arisanus</name>
    <dbReference type="NCBI Taxonomy" id="64838"/>
    <lineage>
        <taxon>Eukaryota</taxon>
        <taxon>Metazoa</taxon>
        <taxon>Ecdysozoa</taxon>
        <taxon>Arthropoda</taxon>
        <taxon>Hexapoda</taxon>
        <taxon>Insecta</taxon>
        <taxon>Pterygota</taxon>
        <taxon>Neoptera</taxon>
        <taxon>Endopterygota</taxon>
        <taxon>Hymenoptera</taxon>
        <taxon>Apocrita</taxon>
        <taxon>Ichneumonoidea</taxon>
        <taxon>Braconidae</taxon>
        <taxon>Opiinae</taxon>
        <taxon>Fopius</taxon>
    </lineage>
</organism>